<dbReference type="Pfam" id="PF01400">
    <property type="entry name" value="Astacin"/>
    <property type="match status" value="1"/>
</dbReference>
<dbReference type="Pfam" id="PF01549">
    <property type="entry name" value="ShK"/>
    <property type="match status" value="3"/>
</dbReference>
<feature type="disulfide bond" evidence="2">
    <location>
        <begin position="285"/>
        <end position="303"/>
    </location>
</feature>
<dbReference type="EMBL" id="RCHS01001791">
    <property type="protein sequence ID" value="RMX51434.1"/>
    <property type="molecule type" value="Genomic_DNA"/>
</dbReference>
<dbReference type="SUPFAM" id="SSF49785">
    <property type="entry name" value="Galactose-binding domain-like"/>
    <property type="match status" value="1"/>
</dbReference>
<dbReference type="Gene3D" id="2.60.120.260">
    <property type="entry name" value="Galactose-binding domain-like"/>
    <property type="match status" value="1"/>
</dbReference>
<organism evidence="9 10">
    <name type="scientific">Pocillopora damicornis</name>
    <name type="common">Cauliflower coral</name>
    <name type="synonym">Millepora damicornis</name>
    <dbReference type="NCBI Taxonomy" id="46731"/>
    <lineage>
        <taxon>Eukaryota</taxon>
        <taxon>Metazoa</taxon>
        <taxon>Cnidaria</taxon>
        <taxon>Anthozoa</taxon>
        <taxon>Hexacorallia</taxon>
        <taxon>Scleractinia</taxon>
        <taxon>Astrocoeniina</taxon>
        <taxon>Pocilloporidae</taxon>
        <taxon>Pocillopora</taxon>
    </lineage>
</organism>
<dbReference type="PROSITE" id="PS01285">
    <property type="entry name" value="FA58C_1"/>
    <property type="match status" value="1"/>
</dbReference>
<dbReference type="InterPro" id="IPR000421">
    <property type="entry name" value="FA58C"/>
</dbReference>
<comment type="caution">
    <text evidence="2">Lacks conserved residue(s) required for the propagation of feature annotation.</text>
</comment>
<dbReference type="PRINTS" id="PR00480">
    <property type="entry name" value="ASTACIN"/>
</dbReference>
<dbReference type="SMART" id="SM00231">
    <property type="entry name" value="FA58C"/>
    <property type="match status" value="1"/>
</dbReference>
<dbReference type="AlphaFoldDB" id="A0A3M6UD47"/>
<feature type="non-terminal residue" evidence="9">
    <location>
        <position position="472"/>
    </location>
</feature>
<feature type="domain" description="ShKT" evidence="7">
    <location>
        <begin position="150"/>
        <end position="186"/>
    </location>
</feature>
<dbReference type="SMART" id="SM00254">
    <property type="entry name" value="ShKT"/>
    <property type="match status" value="3"/>
</dbReference>
<comment type="caution">
    <text evidence="9">The sequence shown here is derived from an EMBL/GenBank/DDBJ whole genome shotgun (WGS) entry which is preliminary data.</text>
</comment>
<feature type="domain" description="ShKT" evidence="7">
    <location>
        <begin position="278"/>
        <end position="311"/>
    </location>
</feature>
<keyword evidence="3 4" id="KW-0482">Metalloprotease</keyword>
<dbReference type="Gene3D" id="1.10.10.1940">
    <property type="match status" value="1"/>
</dbReference>
<feature type="binding site" evidence="3">
    <location>
        <position position="3"/>
    </location>
    <ligand>
        <name>Zn(2+)</name>
        <dbReference type="ChEBI" id="CHEBI:29105"/>
        <note>catalytic</note>
    </ligand>
</feature>
<dbReference type="GO" id="GO:0090729">
    <property type="term" value="F:toxin activity"/>
    <property type="evidence" value="ECO:0007669"/>
    <property type="project" value="UniProtKB-KW"/>
</dbReference>
<gene>
    <name evidence="9" type="ORF">pdam_00012609</name>
</gene>
<evidence type="ECO:0000256" key="2">
    <source>
        <dbReference type="PROSITE-ProRule" id="PRU01005"/>
    </source>
</evidence>
<keyword evidence="3 4" id="KW-0479">Metal-binding</keyword>
<comment type="cofactor">
    <cofactor evidence="3 4">
        <name>Zn(2+)</name>
        <dbReference type="ChEBI" id="CHEBI:29105"/>
    </cofactor>
    <text evidence="3 4">Binds 1 zinc ion per subunit.</text>
</comment>
<feature type="region of interest" description="Disordered" evidence="5">
    <location>
        <begin position="230"/>
        <end position="274"/>
    </location>
</feature>
<protein>
    <recommendedName>
        <fullName evidence="4">Metalloendopeptidase</fullName>
        <ecNumber evidence="4">3.4.24.-</ecNumber>
    </recommendedName>
</protein>
<sequence>MVHEIGHSVGFWHEQSRPDRDSYIQVIWANVLDGENIQRLISANDRSFDSLEDAFAKRKWGTEVVDYGVPYDFESIMHYPFTAFSKNGKPTIRNVVPMNGKVPYVELSDGDAQQTNAMYKCNVVMRKRAIDDFSSFRPAPRLQKRSSSLCKDDADTSSCQSWKSAGYCQNQPDAMHTWCKVTCNLCSSDSCIDRNGNCPAWKQSGACQTDPEIMKDWCLHSCDLCNAPPTQAPTPPTPPPQTSQPTPPTQPPQPPTGTGSPTVPPTSSPSANATGLRCVDKSSNCPSYSLSQCEHSGWILRNCRKTCKAKCDAGPLRPEGSCAEPLGLGWDNKLPDSAFTASTELSPGGGWWALASNARLYFEDDYDNKRIGSWCAVDRNPQWLRIDLGQMKTITGIATQGRDVFVEHVKKYELAFSTDGTNFQNYQESGRSKVFDGNCDNFTPVLNRFSPVKARYVKVLPHDSPSTWVCMR</sequence>
<name>A0A3M6UD47_POCDA</name>
<keyword evidence="3 4" id="KW-0645">Protease</keyword>
<keyword evidence="3 4" id="KW-0862">Zinc</keyword>
<dbReference type="GO" id="GO:0006508">
    <property type="term" value="P:proteolysis"/>
    <property type="evidence" value="ECO:0007669"/>
    <property type="project" value="UniProtKB-KW"/>
</dbReference>
<reference evidence="9 10" key="1">
    <citation type="journal article" date="2018" name="Sci. Rep.">
        <title>Comparative analysis of the Pocillopora damicornis genome highlights role of immune system in coral evolution.</title>
        <authorList>
            <person name="Cunning R."/>
            <person name="Bay R.A."/>
            <person name="Gillette P."/>
            <person name="Baker A.C."/>
            <person name="Traylor-Knowles N."/>
        </authorList>
    </citation>
    <scope>NUCLEOTIDE SEQUENCE [LARGE SCALE GENOMIC DNA]</scope>
    <source>
        <strain evidence="9">RSMAS</strain>
        <tissue evidence="9">Whole animal</tissue>
    </source>
</reference>
<dbReference type="PROSITE" id="PS51670">
    <property type="entry name" value="SHKT"/>
    <property type="match status" value="3"/>
</dbReference>
<dbReference type="GO" id="GO:0008270">
    <property type="term" value="F:zinc ion binding"/>
    <property type="evidence" value="ECO:0007669"/>
    <property type="project" value="UniProtKB-UniRule"/>
</dbReference>
<dbReference type="EC" id="3.4.24.-" evidence="4"/>
<dbReference type="PROSITE" id="PS51864">
    <property type="entry name" value="ASTACIN"/>
    <property type="match status" value="1"/>
</dbReference>
<dbReference type="InterPro" id="IPR008979">
    <property type="entry name" value="Galactose-bd-like_sf"/>
</dbReference>
<keyword evidence="1" id="KW-0800">Toxin</keyword>
<dbReference type="SUPFAM" id="SSF55486">
    <property type="entry name" value="Metalloproteases ('zincins'), catalytic domain"/>
    <property type="match status" value="1"/>
</dbReference>
<evidence type="ECO:0000313" key="9">
    <source>
        <dbReference type="EMBL" id="RMX51434.1"/>
    </source>
</evidence>
<feature type="domain" description="F5/8 type C" evidence="6">
    <location>
        <begin position="322"/>
        <end position="472"/>
    </location>
</feature>
<dbReference type="GO" id="GO:0004222">
    <property type="term" value="F:metalloendopeptidase activity"/>
    <property type="evidence" value="ECO:0007669"/>
    <property type="project" value="UniProtKB-UniRule"/>
</dbReference>
<feature type="binding site" evidence="3">
    <location>
        <position position="7"/>
    </location>
    <ligand>
        <name>Zn(2+)</name>
        <dbReference type="ChEBI" id="CHEBI:29105"/>
        <note>catalytic</note>
    </ligand>
</feature>
<dbReference type="CDD" id="cd00057">
    <property type="entry name" value="FA58C"/>
    <property type="match status" value="1"/>
</dbReference>
<accession>A0A3M6UD47</accession>
<evidence type="ECO:0000259" key="7">
    <source>
        <dbReference type="PROSITE" id="PS51670"/>
    </source>
</evidence>
<dbReference type="Pfam" id="PF00754">
    <property type="entry name" value="F5_F8_type_C"/>
    <property type="match status" value="1"/>
</dbReference>
<evidence type="ECO:0000313" key="10">
    <source>
        <dbReference type="Proteomes" id="UP000275408"/>
    </source>
</evidence>
<feature type="compositionally biased region" description="Pro residues" evidence="5">
    <location>
        <begin position="230"/>
        <end position="255"/>
    </location>
</feature>
<dbReference type="InterPro" id="IPR003582">
    <property type="entry name" value="ShKT_dom"/>
</dbReference>
<evidence type="ECO:0000259" key="6">
    <source>
        <dbReference type="PROSITE" id="PS50022"/>
    </source>
</evidence>
<dbReference type="Gene3D" id="3.40.390.10">
    <property type="entry name" value="Collagenase (Catalytic Domain)"/>
    <property type="match status" value="1"/>
</dbReference>
<proteinExistence type="predicted"/>
<dbReference type="OrthoDB" id="291007at2759"/>
<evidence type="ECO:0000256" key="1">
    <source>
        <dbReference type="ARBA" id="ARBA00022656"/>
    </source>
</evidence>
<keyword evidence="3 4" id="KW-0378">Hydrolase</keyword>
<keyword evidence="10" id="KW-1185">Reference proteome</keyword>
<evidence type="ECO:0000256" key="4">
    <source>
        <dbReference type="RuleBase" id="RU361183"/>
    </source>
</evidence>
<dbReference type="PANTHER" id="PTHR10127">
    <property type="entry name" value="DISCOIDIN, CUB, EGF, LAMININ , AND ZINC METALLOPROTEASE DOMAIN CONTAINING"/>
    <property type="match status" value="1"/>
</dbReference>
<dbReference type="STRING" id="46731.A0A3M6UD47"/>
<dbReference type="Proteomes" id="UP000275408">
    <property type="component" value="Unassembled WGS sequence"/>
</dbReference>
<evidence type="ECO:0000259" key="8">
    <source>
        <dbReference type="PROSITE" id="PS51864"/>
    </source>
</evidence>
<dbReference type="InterPro" id="IPR001506">
    <property type="entry name" value="Peptidase_M12A"/>
</dbReference>
<dbReference type="InterPro" id="IPR024079">
    <property type="entry name" value="MetalloPept_cat_dom_sf"/>
</dbReference>
<evidence type="ECO:0000256" key="5">
    <source>
        <dbReference type="SAM" id="MobiDB-lite"/>
    </source>
</evidence>
<feature type="domain" description="ShKT" evidence="7">
    <location>
        <begin position="191"/>
        <end position="225"/>
    </location>
</feature>
<evidence type="ECO:0000256" key="3">
    <source>
        <dbReference type="PROSITE-ProRule" id="PRU01211"/>
    </source>
</evidence>
<keyword evidence="2" id="KW-1015">Disulfide bond</keyword>
<feature type="binding site" evidence="3">
    <location>
        <position position="13"/>
    </location>
    <ligand>
        <name>Zn(2+)</name>
        <dbReference type="ChEBI" id="CHEBI:29105"/>
        <note>catalytic</note>
    </ligand>
</feature>
<feature type="active site" evidence="3">
    <location>
        <position position="4"/>
    </location>
</feature>
<feature type="domain" description="Peptidase M12A" evidence="8">
    <location>
        <begin position="1"/>
        <end position="122"/>
    </location>
</feature>
<dbReference type="PROSITE" id="PS50022">
    <property type="entry name" value="FA58C_3"/>
    <property type="match status" value="1"/>
</dbReference>
<dbReference type="PANTHER" id="PTHR10127:SF893">
    <property type="entry name" value="METALLOENDOPEPTIDASE"/>
    <property type="match status" value="1"/>
</dbReference>
<feature type="disulfide bond" evidence="2">
    <location>
        <begin position="191"/>
        <end position="225"/>
    </location>
</feature>